<keyword evidence="1" id="KW-1133">Transmembrane helix</keyword>
<keyword evidence="1" id="KW-0472">Membrane</keyword>
<feature type="transmembrane region" description="Helical" evidence="1">
    <location>
        <begin position="79"/>
        <end position="102"/>
    </location>
</feature>
<evidence type="ECO:0000313" key="2">
    <source>
        <dbReference type="EMBL" id="KDN82724.1"/>
    </source>
</evidence>
<dbReference type="Proteomes" id="UP000027178">
    <property type="component" value="Unassembled WGS sequence"/>
</dbReference>
<keyword evidence="1" id="KW-0812">Transmembrane</keyword>
<dbReference type="eggNOG" id="ENOG503211B">
    <property type="taxonomic scope" value="Bacteria"/>
</dbReference>
<evidence type="ECO:0000313" key="3">
    <source>
        <dbReference type="Proteomes" id="UP000027178"/>
    </source>
</evidence>
<dbReference type="PATRIC" id="fig|1348663.4.peg.5458"/>
<organism evidence="2 3">
    <name type="scientific">Kitasatospora cheerisanensis KCTC 2395</name>
    <dbReference type="NCBI Taxonomy" id="1348663"/>
    <lineage>
        <taxon>Bacteria</taxon>
        <taxon>Bacillati</taxon>
        <taxon>Actinomycetota</taxon>
        <taxon>Actinomycetes</taxon>
        <taxon>Kitasatosporales</taxon>
        <taxon>Streptomycetaceae</taxon>
        <taxon>Kitasatospora</taxon>
    </lineage>
</organism>
<comment type="caution">
    <text evidence="2">The sequence shown here is derived from an EMBL/GenBank/DDBJ whole genome shotgun (WGS) entry which is preliminary data.</text>
</comment>
<dbReference type="HOGENOM" id="CLU_1265546_0_0_11"/>
<sequence>MVPLGLWLLAAPPGRVRTVFAVVLAAGALIGVAEQLDWTPESVHWTVLIANGCLLAVAPLLGLLLAWPVHKGESGERRGAAAACTVGFALLMGAATLLYGTFLQMNGPPSRVPAASELPDLPAGLRVAAERSGCGGGSTNFRDRELTVVGAAGQGPARVLDDLRGHLAASGWPLDQDAQGVWTACRTRGVLLDSHEVCVHLTGTNGGVAVNLDTTDGW</sequence>
<evidence type="ECO:0000256" key="1">
    <source>
        <dbReference type="SAM" id="Phobius"/>
    </source>
</evidence>
<dbReference type="AlphaFoldDB" id="A0A066YRY3"/>
<keyword evidence="3" id="KW-1185">Reference proteome</keyword>
<feature type="transmembrane region" description="Helical" evidence="1">
    <location>
        <begin position="45"/>
        <end position="67"/>
    </location>
</feature>
<dbReference type="EMBL" id="JNBY01000104">
    <property type="protein sequence ID" value="KDN82724.1"/>
    <property type="molecule type" value="Genomic_DNA"/>
</dbReference>
<gene>
    <name evidence="2" type="ORF">KCH_56390</name>
</gene>
<reference evidence="2 3" key="1">
    <citation type="submission" date="2014-05" db="EMBL/GenBank/DDBJ databases">
        <title>Draft Genome Sequence of Kitasatospora cheerisanensis KCTC 2395.</title>
        <authorList>
            <person name="Nam D.H."/>
        </authorList>
    </citation>
    <scope>NUCLEOTIDE SEQUENCE [LARGE SCALE GENOMIC DNA]</scope>
    <source>
        <strain evidence="2 3">KCTC 2395</strain>
    </source>
</reference>
<accession>A0A066YRY3</accession>
<name>A0A066YRY3_9ACTN</name>
<protein>
    <submittedName>
        <fullName evidence="2">Uncharacterized protein</fullName>
    </submittedName>
</protein>
<dbReference type="RefSeq" id="WP_035867128.1">
    <property type="nucleotide sequence ID" value="NZ_KK853997.1"/>
</dbReference>
<proteinExistence type="predicted"/>